<evidence type="ECO:0000256" key="1">
    <source>
        <dbReference type="ARBA" id="ARBA00006974"/>
    </source>
</evidence>
<comment type="similarity">
    <text evidence="1">Belongs to the ARG7 family.</text>
</comment>
<reference evidence="3 4" key="1">
    <citation type="submission" date="2021-07" db="EMBL/GenBank/DDBJ databases">
        <title>The Aristolochia fimbriata genome: insights into angiosperm evolution, floral development and chemical biosynthesis.</title>
        <authorList>
            <person name="Jiao Y."/>
        </authorList>
    </citation>
    <scope>NUCLEOTIDE SEQUENCE [LARGE SCALE GENOMIC DNA]</scope>
    <source>
        <strain evidence="3">IBCAS-2021</strain>
        <tissue evidence="3">Leaf</tissue>
    </source>
</reference>
<dbReference type="PANTHER" id="PTHR31374">
    <property type="entry name" value="AUXIN-INDUCED PROTEIN-LIKE-RELATED"/>
    <property type="match status" value="1"/>
</dbReference>
<evidence type="ECO:0000256" key="2">
    <source>
        <dbReference type="SAM" id="MobiDB-lite"/>
    </source>
</evidence>
<protein>
    <recommendedName>
        <fullName evidence="5">Small auxin up regulated protein</fullName>
    </recommendedName>
</protein>
<dbReference type="Pfam" id="PF02519">
    <property type="entry name" value="Auxin_inducible"/>
    <property type="match status" value="1"/>
</dbReference>
<dbReference type="PANTHER" id="PTHR31374:SF203">
    <property type="entry name" value="AUXIN-RESPONSIVE PROTEIN SAUR71-LIKE"/>
    <property type="match status" value="1"/>
</dbReference>
<accession>A0AAV7EKN8</accession>
<comment type="caution">
    <text evidence="3">The sequence shown here is derived from an EMBL/GenBank/DDBJ whole genome shotgun (WGS) entry which is preliminary data.</text>
</comment>
<dbReference type="EMBL" id="JAINDJ010000004">
    <property type="protein sequence ID" value="KAG9449294.1"/>
    <property type="molecule type" value="Genomic_DNA"/>
</dbReference>
<dbReference type="InterPro" id="IPR003676">
    <property type="entry name" value="SAUR_fam"/>
</dbReference>
<proteinExistence type="inferred from homology"/>
<dbReference type="GO" id="GO:0009733">
    <property type="term" value="P:response to auxin"/>
    <property type="evidence" value="ECO:0007669"/>
    <property type="project" value="InterPro"/>
</dbReference>
<sequence>MPSAFKKVDKIRQIVQLKQLMRRWKALSLRRRSGGGDDSGSDSDSNSSTPRRIPHGFLAVYVGQQRRRFVIPTRYLNLPVFASLLKMAEEEFGFQSRGGLVLPCEVDIFKGVLRVLEKDEQRFCRMDLDDVLKLFAEVGLDTCKKGTKSAQSFTPLLQKTRV</sequence>
<feature type="region of interest" description="Disordered" evidence="2">
    <location>
        <begin position="31"/>
        <end position="51"/>
    </location>
</feature>
<evidence type="ECO:0008006" key="5">
    <source>
        <dbReference type="Google" id="ProtNLM"/>
    </source>
</evidence>
<keyword evidence="4" id="KW-1185">Reference proteome</keyword>
<gene>
    <name evidence="3" type="ORF">H6P81_009259</name>
</gene>
<dbReference type="Proteomes" id="UP000825729">
    <property type="component" value="Unassembled WGS sequence"/>
</dbReference>
<evidence type="ECO:0000313" key="4">
    <source>
        <dbReference type="Proteomes" id="UP000825729"/>
    </source>
</evidence>
<organism evidence="3 4">
    <name type="scientific">Aristolochia fimbriata</name>
    <name type="common">White veined hardy Dutchman's pipe vine</name>
    <dbReference type="NCBI Taxonomy" id="158543"/>
    <lineage>
        <taxon>Eukaryota</taxon>
        <taxon>Viridiplantae</taxon>
        <taxon>Streptophyta</taxon>
        <taxon>Embryophyta</taxon>
        <taxon>Tracheophyta</taxon>
        <taxon>Spermatophyta</taxon>
        <taxon>Magnoliopsida</taxon>
        <taxon>Magnoliidae</taxon>
        <taxon>Piperales</taxon>
        <taxon>Aristolochiaceae</taxon>
        <taxon>Aristolochia</taxon>
    </lineage>
</organism>
<name>A0AAV7EKN8_ARIFI</name>
<dbReference type="AlphaFoldDB" id="A0AAV7EKN8"/>
<evidence type="ECO:0000313" key="3">
    <source>
        <dbReference type="EMBL" id="KAG9449294.1"/>
    </source>
</evidence>